<sequence>MISDGLLDSSRADRTSKQHGIAWWVNRRLVGEAGWNSFSDKLIDGRTEEAKRYSFVVEADFLTPAEIMPDWSSFREENAKWKTTKSIVHDCIRDELTSLLKTKRTQTRTNIASKHASTVRALPRLSQDRWNGMLTQLVERCPTLGEQQLEQVMGVLANLEMAESQYSLLEKLHNLTPSDLDSWNGLLEEWTLKSAKEALDEVSSRLKLIEEIRAKTASTDTQEVQELQPLFGEALWIFGPQFESIEFTSNKGMTRVIKELFKVTEKGSRKRPDFAVLPDSTVGFYDRPAFDEDHNQNGVDTLVIVELKKPGVPLGQEEKMQVWGYIKELREKGLVSTETRVTGFLLGDSIAPQEGEPSKHGDRTIIRPMLYNTFIGQAEKRMMNLHKRLSDAPFMTKSNAAQEPVQQVLARQNGQAL</sequence>
<evidence type="ECO:0000313" key="2">
    <source>
        <dbReference type="Proteomes" id="UP000249165"/>
    </source>
</evidence>
<evidence type="ECO:0000313" key="1">
    <source>
        <dbReference type="EMBL" id="RAK08518.1"/>
    </source>
</evidence>
<reference evidence="1 2" key="1">
    <citation type="submission" date="2018-06" db="EMBL/GenBank/DDBJ databases">
        <title>Genomic Encyclopedia of Archaeal and Bacterial Type Strains, Phase II (KMG-II): from individual species to whole genera.</title>
        <authorList>
            <person name="Goeker M."/>
        </authorList>
    </citation>
    <scope>NUCLEOTIDE SEQUENCE [LARGE SCALE GENOMIC DNA]</scope>
    <source>
        <strain evidence="1 2">DSM 22011</strain>
    </source>
</reference>
<organism evidence="1 2">
    <name type="scientific">Salipiger aestuarii</name>
    <dbReference type="NCBI Taxonomy" id="568098"/>
    <lineage>
        <taxon>Bacteria</taxon>
        <taxon>Pseudomonadati</taxon>
        <taxon>Pseudomonadota</taxon>
        <taxon>Alphaproteobacteria</taxon>
        <taxon>Rhodobacterales</taxon>
        <taxon>Roseobacteraceae</taxon>
        <taxon>Salipiger</taxon>
    </lineage>
</organism>
<protein>
    <submittedName>
        <fullName evidence="1">Uncharacterized protein</fullName>
    </submittedName>
</protein>
<proteinExistence type="predicted"/>
<accession>A0A327XHJ6</accession>
<comment type="caution">
    <text evidence="1">The sequence shown here is derived from an EMBL/GenBank/DDBJ whole genome shotgun (WGS) entry which is preliminary data.</text>
</comment>
<name>A0A327XHJ6_9RHOB</name>
<keyword evidence="2" id="KW-1185">Reference proteome</keyword>
<gene>
    <name evidence="1" type="ORF">ATI53_10814</name>
</gene>
<dbReference type="Proteomes" id="UP000249165">
    <property type="component" value="Unassembled WGS sequence"/>
</dbReference>
<dbReference type="AlphaFoldDB" id="A0A327XHJ6"/>
<dbReference type="EMBL" id="QLMG01000081">
    <property type="protein sequence ID" value="RAK08518.1"/>
    <property type="molecule type" value="Genomic_DNA"/>
</dbReference>